<accession>A0A0G0X3I4</accession>
<dbReference type="AlphaFoldDB" id="A0A0G0X3I4"/>
<evidence type="ECO:0000256" key="6">
    <source>
        <dbReference type="ARBA" id="ARBA00023012"/>
    </source>
</evidence>
<dbReference type="SMART" id="SM00387">
    <property type="entry name" value="HATPase_c"/>
    <property type="match status" value="1"/>
</dbReference>
<dbReference type="FunFam" id="3.30.565.10:FF:000006">
    <property type="entry name" value="Sensor histidine kinase WalK"/>
    <property type="match status" value="1"/>
</dbReference>
<dbReference type="InterPro" id="IPR029016">
    <property type="entry name" value="GAF-like_dom_sf"/>
</dbReference>
<protein>
    <recommendedName>
        <fullName evidence="2">histidine kinase</fullName>
        <ecNumber evidence="2">2.7.13.3</ecNumber>
    </recommendedName>
</protein>
<dbReference type="Gene3D" id="3.30.450.40">
    <property type="match status" value="1"/>
</dbReference>
<organism evidence="8 9">
    <name type="scientific">Candidatus Roizmanbacteria bacterium GW2011_GWA1_41_13</name>
    <dbReference type="NCBI Taxonomy" id="1618474"/>
    <lineage>
        <taxon>Bacteria</taxon>
        <taxon>Candidatus Roizmaniibacteriota</taxon>
    </lineage>
</organism>
<evidence type="ECO:0000256" key="5">
    <source>
        <dbReference type="ARBA" id="ARBA00022777"/>
    </source>
</evidence>
<dbReference type="SUPFAM" id="SSF55781">
    <property type="entry name" value="GAF domain-like"/>
    <property type="match status" value="1"/>
</dbReference>
<proteinExistence type="predicted"/>
<evidence type="ECO:0000313" key="8">
    <source>
        <dbReference type="EMBL" id="KKR91205.1"/>
    </source>
</evidence>
<dbReference type="SUPFAM" id="SSF47384">
    <property type="entry name" value="Homodimeric domain of signal transducing histidine kinase"/>
    <property type="match status" value="1"/>
</dbReference>
<dbReference type="PROSITE" id="PS50109">
    <property type="entry name" value="HIS_KIN"/>
    <property type="match status" value="1"/>
</dbReference>
<comment type="caution">
    <text evidence="8">The sequence shown here is derived from an EMBL/GenBank/DDBJ whole genome shotgun (WGS) entry which is preliminary data.</text>
</comment>
<dbReference type="InterPro" id="IPR003594">
    <property type="entry name" value="HATPase_dom"/>
</dbReference>
<dbReference type="EC" id="2.7.13.3" evidence="2"/>
<dbReference type="EMBL" id="LCAN01000043">
    <property type="protein sequence ID" value="KKR91205.1"/>
    <property type="molecule type" value="Genomic_DNA"/>
</dbReference>
<evidence type="ECO:0000256" key="1">
    <source>
        <dbReference type="ARBA" id="ARBA00000085"/>
    </source>
</evidence>
<gene>
    <name evidence="8" type="ORF">UU41_C0043G0002</name>
</gene>
<dbReference type="SMART" id="SM00065">
    <property type="entry name" value="GAF"/>
    <property type="match status" value="1"/>
</dbReference>
<dbReference type="GO" id="GO:0000155">
    <property type="term" value="F:phosphorelay sensor kinase activity"/>
    <property type="evidence" value="ECO:0007669"/>
    <property type="project" value="InterPro"/>
</dbReference>
<dbReference type="InterPro" id="IPR003661">
    <property type="entry name" value="HisK_dim/P_dom"/>
</dbReference>
<keyword evidence="5" id="KW-0418">Kinase</keyword>
<evidence type="ECO:0000313" key="9">
    <source>
        <dbReference type="Proteomes" id="UP000034961"/>
    </source>
</evidence>
<dbReference type="InterPro" id="IPR004358">
    <property type="entry name" value="Sig_transdc_His_kin-like_C"/>
</dbReference>
<dbReference type="Gene3D" id="3.30.565.10">
    <property type="entry name" value="Histidine kinase-like ATPase, C-terminal domain"/>
    <property type="match status" value="1"/>
</dbReference>
<dbReference type="Pfam" id="PF13185">
    <property type="entry name" value="GAF_2"/>
    <property type="match status" value="1"/>
</dbReference>
<dbReference type="PANTHER" id="PTHR43711">
    <property type="entry name" value="TWO-COMPONENT HISTIDINE KINASE"/>
    <property type="match status" value="1"/>
</dbReference>
<comment type="catalytic activity">
    <reaction evidence="1">
        <text>ATP + protein L-histidine = ADP + protein N-phospho-L-histidine.</text>
        <dbReference type="EC" id="2.7.13.3"/>
    </reaction>
</comment>
<dbReference type="CDD" id="cd00082">
    <property type="entry name" value="HisKA"/>
    <property type="match status" value="1"/>
</dbReference>
<dbReference type="SUPFAM" id="SSF55874">
    <property type="entry name" value="ATPase domain of HSP90 chaperone/DNA topoisomerase II/histidine kinase"/>
    <property type="match status" value="1"/>
</dbReference>
<dbReference type="InterPro" id="IPR050736">
    <property type="entry name" value="Sensor_HK_Regulatory"/>
</dbReference>
<dbReference type="InterPro" id="IPR036890">
    <property type="entry name" value="HATPase_C_sf"/>
</dbReference>
<sequence>MRVSLSLKDIFKSSSKRASQSVSDGKSHTEVDDELTRINKDLYERNVELAIRNRTLSLLRKIYNIISTTLGVEKTAQLLIDEIVSELKFRKGFIVLVNQDRTTLRAIATSSSTPEEMALLTRFGNPFTNFAVGLSDIDNFCVNAVVTNRRRLTNTLYDILVPMVNQSSSEQLQNTLNIQTSILYPIVFADQVLGVLVLGMDKHVGSLSLAERETLGELIEVVAIAIERTKVYADLKRANEQLKEADELKDEFVYVASHELRTPMTAIKNYLWLALNRYGKDLDPKMKQSLVRAYISTERLITLVQDMLTVSRIEGKRLVLNFEEIDLMELYQQIYDELNITAQKEGIVMTLVPASKKYTVYGDRTRIGEVLQNLLSNAIKFTPQGGHVTVSVRESGTMIATDISDTGFGIPREDLPRLFKKFGRLGHSYKKVAESAGTGLGLFISKQIIEAHQGSITVESEADKGSTFTFTLPLKQASSDADASNTSIDP</sequence>
<name>A0A0G0X3I4_9BACT</name>
<dbReference type="PANTHER" id="PTHR43711:SF1">
    <property type="entry name" value="HISTIDINE KINASE 1"/>
    <property type="match status" value="1"/>
</dbReference>
<reference evidence="8 9" key="1">
    <citation type="journal article" date="2015" name="Nature">
        <title>rRNA introns, odd ribosomes, and small enigmatic genomes across a large radiation of phyla.</title>
        <authorList>
            <person name="Brown C.T."/>
            <person name="Hug L.A."/>
            <person name="Thomas B.C."/>
            <person name="Sharon I."/>
            <person name="Castelle C.J."/>
            <person name="Singh A."/>
            <person name="Wilkins M.J."/>
            <person name="Williams K.H."/>
            <person name="Banfield J.F."/>
        </authorList>
    </citation>
    <scope>NUCLEOTIDE SEQUENCE [LARGE SCALE GENOMIC DNA]</scope>
</reference>
<feature type="domain" description="Histidine kinase" evidence="7">
    <location>
        <begin position="255"/>
        <end position="476"/>
    </location>
</feature>
<dbReference type="InterPro" id="IPR003018">
    <property type="entry name" value="GAF"/>
</dbReference>
<dbReference type="InterPro" id="IPR005467">
    <property type="entry name" value="His_kinase_dom"/>
</dbReference>
<evidence type="ECO:0000259" key="7">
    <source>
        <dbReference type="PROSITE" id="PS50109"/>
    </source>
</evidence>
<keyword evidence="6" id="KW-0902">Two-component regulatory system</keyword>
<keyword evidence="4" id="KW-0808">Transferase</keyword>
<dbReference type="Pfam" id="PF00512">
    <property type="entry name" value="HisKA"/>
    <property type="match status" value="1"/>
</dbReference>
<dbReference type="Pfam" id="PF02518">
    <property type="entry name" value="HATPase_c"/>
    <property type="match status" value="1"/>
</dbReference>
<dbReference type="CDD" id="cd16922">
    <property type="entry name" value="HATPase_EvgS-ArcB-TorS-like"/>
    <property type="match status" value="1"/>
</dbReference>
<evidence type="ECO:0000256" key="2">
    <source>
        <dbReference type="ARBA" id="ARBA00012438"/>
    </source>
</evidence>
<dbReference type="InterPro" id="IPR036097">
    <property type="entry name" value="HisK_dim/P_sf"/>
</dbReference>
<dbReference type="Gene3D" id="1.10.287.130">
    <property type="match status" value="1"/>
</dbReference>
<keyword evidence="3" id="KW-0597">Phosphoprotein</keyword>
<evidence type="ECO:0000256" key="4">
    <source>
        <dbReference type="ARBA" id="ARBA00022679"/>
    </source>
</evidence>
<dbReference type="Proteomes" id="UP000034961">
    <property type="component" value="Unassembled WGS sequence"/>
</dbReference>
<dbReference type="SMART" id="SM00388">
    <property type="entry name" value="HisKA"/>
    <property type="match status" value="1"/>
</dbReference>
<evidence type="ECO:0000256" key="3">
    <source>
        <dbReference type="ARBA" id="ARBA00022553"/>
    </source>
</evidence>
<dbReference type="PRINTS" id="PR00344">
    <property type="entry name" value="BCTRLSENSOR"/>
</dbReference>